<organism evidence="2 3">
    <name type="scientific">Rhodofomes roseus</name>
    <dbReference type="NCBI Taxonomy" id="34475"/>
    <lineage>
        <taxon>Eukaryota</taxon>
        <taxon>Fungi</taxon>
        <taxon>Dikarya</taxon>
        <taxon>Basidiomycota</taxon>
        <taxon>Agaricomycotina</taxon>
        <taxon>Agaricomycetes</taxon>
        <taxon>Polyporales</taxon>
        <taxon>Rhodofomes</taxon>
    </lineage>
</organism>
<accession>A0ABQ8KPD9</accession>
<dbReference type="GeneID" id="71999584"/>
<sequence length="232" mass="24828">MRLTAAYLSFFALLCTAILVQAAPRVESCATQTDCDSCVRTSHCGFSLDTRDCVAKDGHSGTLAASAAQCNKVSFILAVRRLTLAVRAVVDEKWKGMESHVLKGNDKNPNSGRHLTSTWFSHEKNKDSVEHMTIDTATSLAQVKLGSKTKTLWIDNNAEGKATNLAHMYSKDMVAAICKAALAAALNSKNSVSSGSYSVATAFGFNICVTVSNAQCFPAYTHVTLVPPGEKC</sequence>
<proteinExistence type="predicted"/>
<dbReference type="Proteomes" id="UP000814176">
    <property type="component" value="Unassembled WGS sequence"/>
</dbReference>
<name>A0ABQ8KPD9_9APHY</name>
<gene>
    <name evidence="2" type="ORF">C8Q71DRAFT_485961</name>
</gene>
<evidence type="ECO:0000256" key="1">
    <source>
        <dbReference type="SAM" id="SignalP"/>
    </source>
</evidence>
<feature type="signal peptide" evidence="1">
    <location>
        <begin position="1"/>
        <end position="22"/>
    </location>
</feature>
<dbReference type="EMBL" id="JADCUA010000005">
    <property type="protein sequence ID" value="KAH9840297.1"/>
    <property type="molecule type" value="Genomic_DNA"/>
</dbReference>
<evidence type="ECO:0000313" key="3">
    <source>
        <dbReference type="Proteomes" id="UP000814176"/>
    </source>
</evidence>
<keyword evidence="1" id="KW-0732">Signal</keyword>
<dbReference type="RefSeq" id="XP_047781947.1">
    <property type="nucleotide sequence ID" value="XM_047918852.1"/>
</dbReference>
<protein>
    <submittedName>
        <fullName evidence="2">Uncharacterized protein</fullName>
    </submittedName>
</protein>
<comment type="caution">
    <text evidence="2">The sequence shown here is derived from an EMBL/GenBank/DDBJ whole genome shotgun (WGS) entry which is preliminary data.</text>
</comment>
<reference evidence="2 3" key="1">
    <citation type="journal article" date="2021" name="Environ. Microbiol.">
        <title>Gene family expansions and transcriptome signatures uncover fungal adaptations to wood decay.</title>
        <authorList>
            <person name="Hage H."/>
            <person name="Miyauchi S."/>
            <person name="Viragh M."/>
            <person name="Drula E."/>
            <person name="Min B."/>
            <person name="Chaduli D."/>
            <person name="Navarro D."/>
            <person name="Favel A."/>
            <person name="Norest M."/>
            <person name="Lesage-Meessen L."/>
            <person name="Balint B."/>
            <person name="Merenyi Z."/>
            <person name="de Eugenio L."/>
            <person name="Morin E."/>
            <person name="Martinez A.T."/>
            <person name="Baldrian P."/>
            <person name="Stursova M."/>
            <person name="Martinez M.J."/>
            <person name="Novotny C."/>
            <person name="Magnuson J.K."/>
            <person name="Spatafora J.W."/>
            <person name="Maurice S."/>
            <person name="Pangilinan J."/>
            <person name="Andreopoulos W."/>
            <person name="LaButti K."/>
            <person name="Hundley H."/>
            <person name="Na H."/>
            <person name="Kuo A."/>
            <person name="Barry K."/>
            <person name="Lipzen A."/>
            <person name="Henrissat B."/>
            <person name="Riley R."/>
            <person name="Ahrendt S."/>
            <person name="Nagy L.G."/>
            <person name="Grigoriev I.V."/>
            <person name="Martin F."/>
            <person name="Rosso M.N."/>
        </authorList>
    </citation>
    <scope>NUCLEOTIDE SEQUENCE [LARGE SCALE GENOMIC DNA]</scope>
    <source>
        <strain evidence="2 3">CIRM-BRFM 1785</strain>
    </source>
</reference>
<evidence type="ECO:0000313" key="2">
    <source>
        <dbReference type="EMBL" id="KAH9840297.1"/>
    </source>
</evidence>
<feature type="chain" id="PRO_5047126875" evidence="1">
    <location>
        <begin position="23"/>
        <end position="232"/>
    </location>
</feature>
<keyword evidence="3" id="KW-1185">Reference proteome</keyword>